<keyword evidence="3" id="KW-1185">Reference proteome</keyword>
<reference evidence="2" key="1">
    <citation type="submission" date="2023-10" db="EMBL/GenBank/DDBJ databases">
        <title>Genome assembly of Pristionchus species.</title>
        <authorList>
            <person name="Yoshida K."/>
            <person name="Sommer R.J."/>
        </authorList>
    </citation>
    <scope>NUCLEOTIDE SEQUENCE</scope>
    <source>
        <strain evidence="2">RS5133</strain>
    </source>
</reference>
<feature type="non-terminal residue" evidence="2">
    <location>
        <position position="1"/>
    </location>
</feature>
<dbReference type="AlphaFoldDB" id="A0AAV5VZR4"/>
<feature type="region of interest" description="Disordered" evidence="1">
    <location>
        <begin position="1"/>
        <end position="56"/>
    </location>
</feature>
<evidence type="ECO:0000313" key="2">
    <source>
        <dbReference type="EMBL" id="GMT23991.1"/>
    </source>
</evidence>
<comment type="caution">
    <text evidence="2">The sequence shown here is derived from an EMBL/GenBank/DDBJ whole genome shotgun (WGS) entry which is preliminary data.</text>
</comment>
<accession>A0AAV5VZR4</accession>
<evidence type="ECO:0000256" key="1">
    <source>
        <dbReference type="SAM" id="MobiDB-lite"/>
    </source>
</evidence>
<name>A0AAV5VZR4_9BILA</name>
<dbReference type="Proteomes" id="UP001432322">
    <property type="component" value="Unassembled WGS sequence"/>
</dbReference>
<proteinExistence type="predicted"/>
<feature type="compositionally biased region" description="Basic and acidic residues" evidence="1">
    <location>
        <begin position="35"/>
        <end position="56"/>
    </location>
</feature>
<protein>
    <submittedName>
        <fullName evidence="2">Uncharacterized protein</fullName>
    </submittedName>
</protein>
<sequence length="445" mass="51580">SLFPSPSSPLLSCSPSPSPRSPFYVSPTAMPRSNAVEEKRQKRWEEKNAKREEKKEDKDEGIIGWIKAFFRYIFNDCTPLLILVSLQSFVVIYFDSGNYQVNFPISPRPALCIPPSQSVHGPSFVDRRDFLPCNESILHNRALLREYRSQFENGMLIPTAGKKFSRPSEEKVRSSIRALIDFQLSLSLRSHDDQIRELMFTFLNEVHKCALCIHPISTDYSTLFPLSFCTKAKFVRPSNEIPFGRDRRPIELIEAAHMTSQLFAWLGGEFHGEALLTAHRFSLRDPSLHDAIQGFMMKFNRTTGTINHPELLNLVFSARYHEQLKATHNEMMRRFEVLTECKPQFETTWVDYIRYAPESTSNSRHNCEWTLNYGSPQGWFTWMFRIMNRSSGSRLVKSTIFTFSATSIYFAPNLNLRQSIPFPRYIIVNCVLIALTYKINDYRYG</sequence>
<evidence type="ECO:0000313" key="3">
    <source>
        <dbReference type="Proteomes" id="UP001432322"/>
    </source>
</evidence>
<gene>
    <name evidence="2" type="ORF">PFISCL1PPCAC_15288</name>
</gene>
<organism evidence="2 3">
    <name type="scientific">Pristionchus fissidentatus</name>
    <dbReference type="NCBI Taxonomy" id="1538716"/>
    <lineage>
        <taxon>Eukaryota</taxon>
        <taxon>Metazoa</taxon>
        <taxon>Ecdysozoa</taxon>
        <taxon>Nematoda</taxon>
        <taxon>Chromadorea</taxon>
        <taxon>Rhabditida</taxon>
        <taxon>Rhabditina</taxon>
        <taxon>Diplogasteromorpha</taxon>
        <taxon>Diplogasteroidea</taxon>
        <taxon>Neodiplogasteridae</taxon>
        <taxon>Pristionchus</taxon>
    </lineage>
</organism>
<dbReference type="EMBL" id="BTSY01000004">
    <property type="protein sequence ID" value="GMT23991.1"/>
    <property type="molecule type" value="Genomic_DNA"/>
</dbReference>
<feature type="compositionally biased region" description="Low complexity" evidence="1">
    <location>
        <begin position="1"/>
        <end position="27"/>
    </location>
</feature>